<proteinExistence type="predicted"/>
<name>A0ABQ5JVD3_9EUKA</name>
<keyword evidence="7" id="KW-1185">Reference proteome</keyword>
<dbReference type="Proteomes" id="UP001057375">
    <property type="component" value="Unassembled WGS sequence"/>
</dbReference>
<dbReference type="PANTHER" id="PTHR41299:SF1">
    <property type="entry name" value="THIAMINE PYROPHOSPHOKINASE"/>
    <property type="match status" value="1"/>
</dbReference>
<evidence type="ECO:0000256" key="4">
    <source>
        <dbReference type="ARBA" id="ARBA00022840"/>
    </source>
</evidence>
<dbReference type="EMBL" id="BQXS01006193">
    <property type="protein sequence ID" value="GKT18250.1"/>
    <property type="molecule type" value="Genomic_DNA"/>
</dbReference>
<evidence type="ECO:0000313" key="6">
    <source>
        <dbReference type="EMBL" id="GKT18250.1"/>
    </source>
</evidence>
<evidence type="ECO:0000313" key="7">
    <source>
        <dbReference type="Proteomes" id="UP001057375"/>
    </source>
</evidence>
<keyword evidence="4" id="KW-0067">ATP-binding</keyword>
<dbReference type="SMART" id="SM00983">
    <property type="entry name" value="TPK_B1_binding"/>
    <property type="match status" value="1"/>
</dbReference>
<reference evidence="6" key="1">
    <citation type="submission" date="2022-03" db="EMBL/GenBank/DDBJ databases">
        <title>Draft genome sequence of Aduncisulcus paluster, a free-living microaerophilic Fornicata.</title>
        <authorList>
            <person name="Yuyama I."/>
            <person name="Kume K."/>
            <person name="Tamura T."/>
            <person name="Inagaki Y."/>
            <person name="Hashimoto T."/>
        </authorList>
    </citation>
    <scope>NUCLEOTIDE SEQUENCE</scope>
    <source>
        <strain evidence="6">NY0171</strain>
    </source>
</reference>
<dbReference type="InterPro" id="IPR036759">
    <property type="entry name" value="TPK_catalytic_sf"/>
</dbReference>
<evidence type="ECO:0000256" key="1">
    <source>
        <dbReference type="ARBA" id="ARBA00022679"/>
    </source>
</evidence>
<dbReference type="Pfam" id="PF04265">
    <property type="entry name" value="TPK_B1_binding"/>
    <property type="match status" value="1"/>
</dbReference>
<keyword evidence="3" id="KW-0418">Kinase</keyword>
<evidence type="ECO:0000259" key="5">
    <source>
        <dbReference type="SMART" id="SM00983"/>
    </source>
</evidence>
<organism evidence="6 7">
    <name type="scientific">Aduncisulcus paluster</name>
    <dbReference type="NCBI Taxonomy" id="2918883"/>
    <lineage>
        <taxon>Eukaryota</taxon>
        <taxon>Metamonada</taxon>
        <taxon>Carpediemonas-like organisms</taxon>
        <taxon>Aduncisulcus</taxon>
    </lineage>
</organism>
<comment type="caution">
    <text evidence="6">The sequence shown here is derived from an EMBL/GenBank/DDBJ whole genome shotgun (WGS) entry which is preliminary data.</text>
</comment>
<feature type="domain" description="Thiamin pyrophosphokinase thiamin-binding" evidence="5">
    <location>
        <begin position="26"/>
        <end position="85"/>
    </location>
</feature>
<dbReference type="SUPFAM" id="SSF63862">
    <property type="entry name" value="Thiamin pyrophosphokinase, substrate-binding domain"/>
    <property type="match status" value="1"/>
</dbReference>
<keyword evidence="2" id="KW-0547">Nucleotide-binding</keyword>
<keyword evidence="1" id="KW-0808">Transferase</keyword>
<dbReference type="PANTHER" id="PTHR41299">
    <property type="entry name" value="THIAMINE PYROPHOSPHOKINASE"/>
    <property type="match status" value="1"/>
</dbReference>
<dbReference type="InterPro" id="IPR036371">
    <property type="entry name" value="TPK_B1-bd_sf"/>
</dbReference>
<dbReference type="Gene3D" id="3.40.50.10240">
    <property type="entry name" value="Thiamin pyrophosphokinase, catalytic domain"/>
    <property type="match status" value="1"/>
</dbReference>
<gene>
    <name evidence="6" type="ORF">ADUPG1_004248</name>
</gene>
<evidence type="ECO:0000256" key="2">
    <source>
        <dbReference type="ARBA" id="ARBA00022741"/>
    </source>
</evidence>
<dbReference type="InterPro" id="IPR007373">
    <property type="entry name" value="Thiamin_PyroPKinase_B1-bd"/>
</dbReference>
<sequence>DAGIDACMLNERNEIRLIDADYQIEGRVGELMSLVPISGAVTGIYLHGFEYPLVDATLTLGSSTGISNVFASEKAKIELREGLLLVFKSRD</sequence>
<accession>A0ABQ5JVD3</accession>
<protein>
    <submittedName>
        <fullName evidence="6">Thiamine diphosphokinase</fullName>
    </submittedName>
</protein>
<evidence type="ECO:0000256" key="3">
    <source>
        <dbReference type="ARBA" id="ARBA00022777"/>
    </source>
</evidence>
<dbReference type="InterPro" id="IPR053149">
    <property type="entry name" value="TPK"/>
</dbReference>
<feature type="non-terminal residue" evidence="6">
    <location>
        <position position="1"/>
    </location>
</feature>